<comment type="catalytic activity">
    <reaction evidence="15">
        <text>L-seryl-[protein] + ATP = O-phospho-L-seryl-[protein] + ADP + H(+)</text>
        <dbReference type="Rhea" id="RHEA:17989"/>
        <dbReference type="Rhea" id="RHEA-COMP:9863"/>
        <dbReference type="Rhea" id="RHEA-COMP:11604"/>
        <dbReference type="ChEBI" id="CHEBI:15378"/>
        <dbReference type="ChEBI" id="CHEBI:29999"/>
        <dbReference type="ChEBI" id="CHEBI:30616"/>
        <dbReference type="ChEBI" id="CHEBI:83421"/>
        <dbReference type="ChEBI" id="CHEBI:456216"/>
        <dbReference type="EC" id="2.7.11.1"/>
    </reaction>
</comment>
<protein>
    <recommendedName>
        <fullName evidence="2">non-specific serine/threonine protein kinase</fullName>
        <ecNumber evidence="2">2.7.11.1</ecNumber>
    </recommendedName>
</protein>
<dbReference type="Gene3D" id="3.30.200.20">
    <property type="entry name" value="Phosphorylase Kinase, domain 1"/>
    <property type="match status" value="1"/>
</dbReference>
<feature type="transmembrane region" description="Helical" evidence="18">
    <location>
        <begin position="133"/>
        <end position="154"/>
    </location>
</feature>
<reference evidence="20" key="1">
    <citation type="journal article" date="2022" name="Plant J.">
        <title>Strategies of tolerance reflected in two North American maple genomes.</title>
        <authorList>
            <person name="McEvoy S.L."/>
            <person name="Sezen U.U."/>
            <person name="Trouern-Trend A."/>
            <person name="McMahon S.M."/>
            <person name="Schaberg P.G."/>
            <person name="Yang J."/>
            <person name="Wegrzyn J.L."/>
            <person name="Swenson N.G."/>
        </authorList>
    </citation>
    <scope>NUCLEOTIDE SEQUENCE</scope>
    <source>
        <strain evidence="20">91603</strain>
    </source>
</reference>
<feature type="compositionally biased region" description="Low complexity" evidence="17">
    <location>
        <begin position="235"/>
        <end position="250"/>
    </location>
</feature>
<evidence type="ECO:0000256" key="15">
    <source>
        <dbReference type="ARBA" id="ARBA00048679"/>
    </source>
</evidence>
<feature type="compositionally biased region" description="Polar residues" evidence="17">
    <location>
        <begin position="605"/>
        <end position="630"/>
    </location>
</feature>
<keyword evidence="10 16" id="KW-0067">ATP-binding</keyword>
<evidence type="ECO:0000313" key="20">
    <source>
        <dbReference type="EMBL" id="KAI9191738.1"/>
    </source>
</evidence>
<dbReference type="Proteomes" id="UP001064489">
    <property type="component" value="Chromosome 6"/>
</dbReference>
<dbReference type="GO" id="GO:0005524">
    <property type="term" value="F:ATP binding"/>
    <property type="evidence" value="ECO:0007669"/>
    <property type="project" value="UniProtKB-UniRule"/>
</dbReference>
<evidence type="ECO:0000256" key="5">
    <source>
        <dbReference type="ARBA" id="ARBA00022553"/>
    </source>
</evidence>
<reference evidence="20" key="2">
    <citation type="submission" date="2023-02" db="EMBL/GenBank/DDBJ databases">
        <authorList>
            <person name="Swenson N.G."/>
            <person name="Wegrzyn J.L."/>
            <person name="Mcevoy S.L."/>
        </authorList>
    </citation>
    <scope>NUCLEOTIDE SEQUENCE</scope>
    <source>
        <strain evidence="20">91603</strain>
        <tissue evidence="20">Leaf</tissue>
    </source>
</reference>
<dbReference type="Pfam" id="PF07714">
    <property type="entry name" value="PK_Tyr_Ser-Thr"/>
    <property type="match status" value="1"/>
</dbReference>
<dbReference type="PROSITE" id="PS00107">
    <property type="entry name" value="PROTEIN_KINASE_ATP"/>
    <property type="match status" value="1"/>
</dbReference>
<feature type="compositionally biased region" description="Low complexity" evidence="17">
    <location>
        <begin position="1"/>
        <end position="13"/>
    </location>
</feature>
<feature type="domain" description="Protein kinase" evidence="19">
    <location>
        <begin position="280"/>
        <end position="559"/>
    </location>
</feature>
<dbReference type="FunFam" id="1.10.510.10:FF:000239">
    <property type="entry name" value="Proline-rich receptor-like protein kinase PERK1"/>
    <property type="match status" value="1"/>
</dbReference>
<feature type="region of interest" description="Disordered" evidence="17">
    <location>
        <begin position="163"/>
        <end position="260"/>
    </location>
</feature>
<evidence type="ECO:0000256" key="12">
    <source>
        <dbReference type="ARBA" id="ARBA00023136"/>
    </source>
</evidence>
<evidence type="ECO:0000256" key="18">
    <source>
        <dbReference type="SAM" id="Phobius"/>
    </source>
</evidence>
<comment type="subcellular location">
    <subcellularLocation>
        <location evidence="1">Cell membrane</location>
        <topology evidence="1">Single-pass membrane protein</topology>
    </subcellularLocation>
</comment>
<dbReference type="InterPro" id="IPR011009">
    <property type="entry name" value="Kinase-like_dom_sf"/>
</dbReference>
<dbReference type="EC" id="2.7.11.1" evidence="2"/>
<evidence type="ECO:0000256" key="8">
    <source>
        <dbReference type="ARBA" id="ARBA00022741"/>
    </source>
</evidence>
<sequence length="651" mass="68935">MSSTSPSPGTTPSAPSPSSPPPPTNTTSPPPSTPASPPPTTPASPPPTTPAAPPPSTPTSSPPPPTPPTPTPPSSTPPSGTPPPSTNSTSPPPPSSTPSPPGTRSPPPPTGSGTPKTPTVGSPPPPPTSISTGLVVGIAIGGLALLAIVTLLFICCCKKKKKRNDGEGYYIPPPPPGPKDGPYGGRQQQWQQNTPPSSDHVYAAPPKPIPPPPVASRPPYSPLLSPTPPPPPPLMSSSGGSGSNYSGSENPLPPPSPGLSLGFSKSTFSYEELARATDGFSEANLLGQGGFGYVHRGVLPNGKEVAIKQLKAGSGQGEREFQAEVEIISRVHHKHLVSLVGYCIAGVQRMLVYEFVPNNTMEFHLHGKERPTMDWPTRLRIALGSAKGLAYLHEDCHPKIIHRDIKAANILLDFKFEAKVADFGLAKIASDVNTHVSTRVMGTFGYLAPEYAASGKLTDKSDVFSFGVMLLELITGRRPVDSTHTYMEDSLVDWARPQLNRALEDGNFDGLVDSKLQNDYNHNEMARMVACAAACVRHSARRRPRMSQIVRALEGDVSLSDLNEGIRPGQSNVYSSYGSSDYDTMQYNEDLKKFRKVALSSQEYGASSEYSGPNTSEYGLYPSGSSSEGQTTREMEMGKWKKNGQGFSGGS</sequence>
<dbReference type="Gene3D" id="1.10.510.10">
    <property type="entry name" value="Transferase(Phosphotransferase) domain 1"/>
    <property type="match status" value="1"/>
</dbReference>
<keyword evidence="12 18" id="KW-0472">Membrane</keyword>
<feature type="binding site" evidence="16">
    <location>
        <position position="308"/>
    </location>
    <ligand>
        <name>ATP</name>
        <dbReference type="ChEBI" id="CHEBI:30616"/>
    </ligand>
</feature>
<evidence type="ECO:0000259" key="19">
    <source>
        <dbReference type="PROSITE" id="PS50011"/>
    </source>
</evidence>
<dbReference type="SUPFAM" id="SSF56112">
    <property type="entry name" value="Protein kinase-like (PK-like)"/>
    <property type="match status" value="1"/>
</dbReference>
<name>A0AAD5J9W1_ACENE</name>
<evidence type="ECO:0000256" key="3">
    <source>
        <dbReference type="ARBA" id="ARBA00022475"/>
    </source>
</evidence>
<keyword evidence="3" id="KW-1003">Cell membrane</keyword>
<keyword evidence="11 18" id="KW-1133">Transmembrane helix</keyword>
<dbReference type="InterPro" id="IPR008271">
    <property type="entry name" value="Ser/Thr_kinase_AS"/>
</dbReference>
<keyword evidence="4" id="KW-0723">Serine/threonine-protein kinase</keyword>
<evidence type="ECO:0000256" key="6">
    <source>
        <dbReference type="ARBA" id="ARBA00022679"/>
    </source>
</evidence>
<dbReference type="GO" id="GO:0005886">
    <property type="term" value="C:plasma membrane"/>
    <property type="evidence" value="ECO:0007669"/>
    <property type="project" value="UniProtKB-SubCell"/>
</dbReference>
<keyword evidence="6" id="KW-0808">Transferase</keyword>
<evidence type="ECO:0000256" key="1">
    <source>
        <dbReference type="ARBA" id="ARBA00004162"/>
    </source>
</evidence>
<keyword evidence="21" id="KW-1185">Reference proteome</keyword>
<comment type="caution">
    <text evidence="20">The sequence shown here is derived from an EMBL/GenBank/DDBJ whole genome shotgun (WGS) entry which is preliminary data.</text>
</comment>
<evidence type="ECO:0000256" key="9">
    <source>
        <dbReference type="ARBA" id="ARBA00022777"/>
    </source>
</evidence>
<dbReference type="PROSITE" id="PS00108">
    <property type="entry name" value="PROTEIN_KINASE_ST"/>
    <property type="match status" value="1"/>
</dbReference>
<feature type="compositionally biased region" description="Pro residues" evidence="17">
    <location>
        <begin position="205"/>
        <end position="234"/>
    </location>
</feature>
<keyword evidence="13" id="KW-0325">Glycoprotein</keyword>
<dbReference type="InterPro" id="IPR000719">
    <property type="entry name" value="Prot_kinase_dom"/>
</dbReference>
<keyword evidence="5" id="KW-0597">Phosphoprotein</keyword>
<organism evidence="20 21">
    <name type="scientific">Acer negundo</name>
    <name type="common">Box elder</name>
    <dbReference type="NCBI Taxonomy" id="4023"/>
    <lineage>
        <taxon>Eukaryota</taxon>
        <taxon>Viridiplantae</taxon>
        <taxon>Streptophyta</taxon>
        <taxon>Embryophyta</taxon>
        <taxon>Tracheophyta</taxon>
        <taxon>Spermatophyta</taxon>
        <taxon>Magnoliopsida</taxon>
        <taxon>eudicotyledons</taxon>
        <taxon>Gunneridae</taxon>
        <taxon>Pentapetalae</taxon>
        <taxon>rosids</taxon>
        <taxon>malvids</taxon>
        <taxon>Sapindales</taxon>
        <taxon>Sapindaceae</taxon>
        <taxon>Hippocastanoideae</taxon>
        <taxon>Acereae</taxon>
        <taxon>Acer</taxon>
    </lineage>
</organism>
<feature type="region of interest" description="Disordered" evidence="17">
    <location>
        <begin position="1"/>
        <end position="131"/>
    </location>
</feature>
<feature type="compositionally biased region" description="Low complexity" evidence="17">
    <location>
        <begin position="111"/>
        <end position="120"/>
    </location>
</feature>
<comment type="catalytic activity">
    <reaction evidence="14">
        <text>L-threonyl-[protein] + ATP = O-phospho-L-threonyl-[protein] + ADP + H(+)</text>
        <dbReference type="Rhea" id="RHEA:46608"/>
        <dbReference type="Rhea" id="RHEA-COMP:11060"/>
        <dbReference type="Rhea" id="RHEA-COMP:11605"/>
        <dbReference type="ChEBI" id="CHEBI:15378"/>
        <dbReference type="ChEBI" id="CHEBI:30013"/>
        <dbReference type="ChEBI" id="CHEBI:30616"/>
        <dbReference type="ChEBI" id="CHEBI:61977"/>
        <dbReference type="ChEBI" id="CHEBI:456216"/>
        <dbReference type="EC" id="2.7.11.1"/>
    </reaction>
</comment>
<evidence type="ECO:0000256" key="16">
    <source>
        <dbReference type="PROSITE-ProRule" id="PRU10141"/>
    </source>
</evidence>
<evidence type="ECO:0000256" key="13">
    <source>
        <dbReference type="ARBA" id="ARBA00023180"/>
    </source>
</evidence>
<feature type="compositionally biased region" description="Polar residues" evidence="17">
    <location>
        <begin position="186"/>
        <end position="197"/>
    </location>
</feature>
<dbReference type="InterPro" id="IPR047117">
    <property type="entry name" value="PERK1-13-like"/>
</dbReference>
<evidence type="ECO:0000256" key="11">
    <source>
        <dbReference type="ARBA" id="ARBA00022989"/>
    </source>
</evidence>
<accession>A0AAD5J9W1</accession>
<feature type="region of interest" description="Disordered" evidence="17">
    <location>
        <begin position="605"/>
        <end position="651"/>
    </location>
</feature>
<dbReference type="FunFam" id="3.30.200.20:FF:000207">
    <property type="entry name" value="proline-rich receptor-like protein kinase PERK1"/>
    <property type="match status" value="1"/>
</dbReference>
<dbReference type="AlphaFoldDB" id="A0AAD5J9W1"/>
<keyword evidence="7 18" id="KW-0812">Transmembrane</keyword>
<evidence type="ECO:0000256" key="4">
    <source>
        <dbReference type="ARBA" id="ARBA00022527"/>
    </source>
</evidence>
<gene>
    <name evidence="20" type="ORF">LWI28_012702</name>
</gene>
<dbReference type="PANTHER" id="PTHR47982">
    <property type="entry name" value="PROLINE-RICH RECEPTOR-LIKE PROTEIN KINASE PERK4"/>
    <property type="match status" value="1"/>
</dbReference>
<dbReference type="SMART" id="SM00220">
    <property type="entry name" value="S_TKc"/>
    <property type="match status" value="1"/>
</dbReference>
<dbReference type="PRINTS" id="PR01217">
    <property type="entry name" value="PRICHEXTENSN"/>
</dbReference>
<dbReference type="PANTHER" id="PTHR47982:SF35">
    <property type="entry name" value="PROLINE-RICH RECEPTOR-LIKE PROTEIN KINASE PERK1-RELATED"/>
    <property type="match status" value="1"/>
</dbReference>
<proteinExistence type="predicted"/>
<evidence type="ECO:0000256" key="7">
    <source>
        <dbReference type="ARBA" id="ARBA00022692"/>
    </source>
</evidence>
<evidence type="ECO:0000313" key="21">
    <source>
        <dbReference type="Proteomes" id="UP001064489"/>
    </source>
</evidence>
<evidence type="ECO:0000256" key="10">
    <source>
        <dbReference type="ARBA" id="ARBA00022840"/>
    </source>
</evidence>
<keyword evidence="9" id="KW-0418">Kinase</keyword>
<keyword evidence="8 16" id="KW-0547">Nucleotide-binding</keyword>
<feature type="compositionally biased region" description="Pro residues" evidence="17">
    <location>
        <begin position="14"/>
        <end position="110"/>
    </location>
</feature>
<dbReference type="EMBL" id="JAJSOW010000004">
    <property type="protein sequence ID" value="KAI9191738.1"/>
    <property type="molecule type" value="Genomic_DNA"/>
</dbReference>
<dbReference type="GO" id="GO:0004674">
    <property type="term" value="F:protein serine/threonine kinase activity"/>
    <property type="evidence" value="ECO:0007669"/>
    <property type="project" value="UniProtKB-KW"/>
</dbReference>
<dbReference type="InterPro" id="IPR001245">
    <property type="entry name" value="Ser-Thr/Tyr_kinase_cat_dom"/>
</dbReference>
<dbReference type="PROSITE" id="PS50011">
    <property type="entry name" value="PROTEIN_KINASE_DOM"/>
    <property type="match status" value="1"/>
</dbReference>
<dbReference type="InterPro" id="IPR017441">
    <property type="entry name" value="Protein_kinase_ATP_BS"/>
</dbReference>
<evidence type="ECO:0000256" key="2">
    <source>
        <dbReference type="ARBA" id="ARBA00012513"/>
    </source>
</evidence>
<evidence type="ECO:0000256" key="14">
    <source>
        <dbReference type="ARBA" id="ARBA00047899"/>
    </source>
</evidence>
<evidence type="ECO:0000256" key="17">
    <source>
        <dbReference type="SAM" id="MobiDB-lite"/>
    </source>
</evidence>